<dbReference type="EMBL" id="JACHXU010000007">
    <property type="protein sequence ID" value="MBB3206625.1"/>
    <property type="molecule type" value="Genomic_DNA"/>
</dbReference>
<gene>
    <name evidence="1" type="ORF">FHS27_002437</name>
</gene>
<evidence type="ECO:0000313" key="2">
    <source>
        <dbReference type="Proteomes" id="UP000536179"/>
    </source>
</evidence>
<reference evidence="1 2" key="1">
    <citation type="submission" date="2020-08" db="EMBL/GenBank/DDBJ databases">
        <title>Genomic Encyclopedia of Type Strains, Phase III (KMG-III): the genomes of soil and plant-associated and newly described type strains.</title>
        <authorList>
            <person name="Whitman W."/>
        </authorList>
    </citation>
    <scope>NUCLEOTIDE SEQUENCE [LARGE SCALE GENOMIC DNA]</scope>
    <source>
        <strain evidence="1 2">CECT 8075</strain>
    </source>
</reference>
<accession>A0A7W5DY25</accession>
<protein>
    <submittedName>
        <fullName evidence="1">Uncharacterized protein</fullName>
    </submittedName>
</protein>
<keyword evidence="2" id="KW-1185">Reference proteome</keyword>
<comment type="caution">
    <text evidence="1">The sequence shown here is derived from an EMBL/GenBank/DDBJ whole genome shotgun (WGS) entry which is preliminary data.</text>
</comment>
<proteinExistence type="predicted"/>
<organism evidence="1 2">
    <name type="scientific">Aporhodopirellula rubra</name>
    <dbReference type="NCBI Taxonomy" id="980271"/>
    <lineage>
        <taxon>Bacteria</taxon>
        <taxon>Pseudomonadati</taxon>
        <taxon>Planctomycetota</taxon>
        <taxon>Planctomycetia</taxon>
        <taxon>Pirellulales</taxon>
        <taxon>Pirellulaceae</taxon>
        <taxon>Aporhodopirellula</taxon>
    </lineage>
</organism>
<evidence type="ECO:0000313" key="1">
    <source>
        <dbReference type="EMBL" id="MBB3206625.1"/>
    </source>
</evidence>
<dbReference type="RefSeq" id="WP_184305088.1">
    <property type="nucleotide sequence ID" value="NZ_JACHXU010000007.1"/>
</dbReference>
<name>A0A7W5DY25_9BACT</name>
<sequence length="84" mass="9714">MRPFPLGPLYESQTRVRQEFLDFAEQWQRTREGWRDEPARKFEQEALSDLAPTLTRVAAAMQTFADACRQSDQLLVDPELNDGA</sequence>
<dbReference type="AlphaFoldDB" id="A0A7W5DY25"/>
<dbReference type="Proteomes" id="UP000536179">
    <property type="component" value="Unassembled WGS sequence"/>
</dbReference>